<comment type="caution">
    <text evidence="1">The sequence shown here is derived from an EMBL/GenBank/DDBJ whole genome shotgun (WGS) entry which is preliminary data.</text>
</comment>
<proteinExistence type="predicted"/>
<organism evidence="1 2">
    <name type="scientific">Streptomyces hazeniae</name>
    <dbReference type="NCBI Taxonomy" id="3075538"/>
    <lineage>
        <taxon>Bacteria</taxon>
        <taxon>Bacillati</taxon>
        <taxon>Actinomycetota</taxon>
        <taxon>Actinomycetes</taxon>
        <taxon>Kitasatosporales</taxon>
        <taxon>Streptomycetaceae</taxon>
        <taxon>Streptomyces</taxon>
    </lineage>
</organism>
<protein>
    <recommendedName>
        <fullName evidence="3">Tn3 transposase DDE domain-containing protein</fullName>
    </recommendedName>
</protein>
<gene>
    <name evidence="1" type="ORF">RM572_02015</name>
</gene>
<dbReference type="Proteomes" id="UP001183414">
    <property type="component" value="Unassembled WGS sequence"/>
</dbReference>
<sequence>MIQITEGPLGRVFNCAYRQLRAIRNEFDFTVSLDQDTQGDDLSPIGWGILLMAYAQVKGCPTFNDEATPGDRGFMSLRGGKGSGLCARLLLEERTTAIRN</sequence>
<reference evidence="2" key="1">
    <citation type="submission" date="2023-07" db="EMBL/GenBank/DDBJ databases">
        <title>30 novel species of actinomycetes from the DSMZ collection.</title>
        <authorList>
            <person name="Nouioui I."/>
        </authorList>
    </citation>
    <scope>NUCLEOTIDE SEQUENCE [LARGE SCALE GENOMIC DNA]</scope>
    <source>
        <strain evidence="2">DSM 42041</strain>
    </source>
</reference>
<evidence type="ECO:0008006" key="3">
    <source>
        <dbReference type="Google" id="ProtNLM"/>
    </source>
</evidence>
<keyword evidence="2" id="KW-1185">Reference proteome</keyword>
<accession>A0ABU2NKM8</accession>
<evidence type="ECO:0000313" key="1">
    <source>
        <dbReference type="EMBL" id="MDT0377550.1"/>
    </source>
</evidence>
<evidence type="ECO:0000313" key="2">
    <source>
        <dbReference type="Proteomes" id="UP001183414"/>
    </source>
</evidence>
<dbReference type="RefSeq" id="WP_311671509.1">
    <property type="nucleotide sequence ID" value="NZ_JAVREQ010000001.1"/>
</dbReference>
<dbReference type="EMBL" id="JAVREQ010000001">
    <property type="protein sequence ID" value="MDT0377550.1"/>
    <property type="molecule type" value="Genomic_DNA"/>
</dbReference>
<name>A0ABU2NKM8_9ACTN</name>